<organism evidence="1 2">
    <name type="scientific">Bradyrhizobium jicamae</name>
    <dbReference type="NCBI Taxonomy" id="280332"/>
    <lineage>
        <taxon>Bacteria</taxon>
        <taxon>Pseudomonadati</taxon>
        <taxon>Pseudomonadota</taxon>
        <taxon>Alphaproteobacteria</taxon>
        <taxon>Hyphomicrobiales</taxon>
        <taxon>Nitrobacteraceae</taxon>
        <taxon>Bradyrhizobium</taxon>
    </lineage>
</organism>
<name>A0ABS5FFX0_9BRAD</name>
<gene>
    <name evidence="1" type="ORF">JQ615_09765</name>
</gene>
<sequence length="394" mass="43393">MTDAVHTELAAAVSAIALASDGDRPLVLETEAMRLATLVANHEVAKPDVVDALTSAAIARGMRREDAEHVVGVGILGRSAGVGISPRRQEPTPSRLIPLDIAEFLALDIPPRQFIIDPWLREKQLAQIYSWRGVGKTLLGLSIGYAVATGSNLLGWRIANPRRVLYVDGEMAVPEMQERLAATVAGLSKEPPRKYYFRVLSSDLTEGGLPDLATKEGQRLIDACVRDAELLILDNISTLCRTGLENEAASWVPIQEWALAHRREGRSVLFFHHAGKTGQQRGTSKREDALDVVVALRRPEDYRQDQGARFEWHYEKARSFYGTDAAPFEAQYECRDGAALWTRRPLVSAETGDADRVLAGIREGKSRRAIADELGISKSAVQRVAARFREPQDA</sequence>
<dbReference type="SUPFAM" id="SSF52540">
    <property type="entry name" value="P-loop containing nucleoside triphosphate hydrolases"/>
    <property type="match status" value="1"/>
</dbReference>
<dbReference type="Gene3D" id="3.40.50.300">
    <property type="entry name" value="P-loop containing nucleotide triphosphate hydrolases"/>
    <property type="match status" value="1"/>
</dbReference>
<keyword evidence="2" id="KW-1185">Reference proteome</keyword>
<protein>
    <submittedName>
        <fullName evidence="1">AAA family ATPase</fullName>
    </submittedName>
</protein>
<dbReference type="EMBL" id="JAFCJH010000007">
    <property type="protein sequence ID" value="MBR0795673.1"/>
    <property type="molecule type" value="Genomic_DNA"/>
</dbReference>
<dbReference type="Pfam" id="PF13481">
    <property type="entry name" value="AAA_25"/>
    <property type="match status" value="1"/>
</dbReference>
<dbReference type="RefSeq" id="WP_212492415.1">
    <property type="nucleotide sequence ID" value="NZ_JAFCJH010000007.1"/>
</dbReference>
<proteinExistence type="predicted"/>
<dbReference type="Proteomes" id="UP001315278">
    <property type="component" value="Unassembled WGS sequence"/>
</dbReference>
<evidence type="ECO:0000313" key="2">
    <source>
        <dbReference type="Proteomes" id="UP001315278"/>
    </source>
</evidence>
<reference evidence="2" key="1">
    <citation type="journal article" date="2021" name="ISME J.">
        <title>Evolutionary origin and ecological implication of a unique nif island in free-living Bradyrhizobium lineages.</title>
        <authorList>
            <person name="Tao J."/>
        </authorList>
    </citation>
    <scope>NUCLEOTIDE SEQUENCE [LARGE SCALE GENOMIC DNA]</scope>
    <source>
        <strain evidence="2">SZCCT0434</strain>
    </source>
</reference>
<dbReference type="InterPro" id="IPR027417">
    <property type="entry name" value="P-loop_NTPase"/>
</dbReference>
<accession>A0ABS5FFX0</accession>
<evidence type="ECO:0000313" key="1">
    <source>
        <dbReference type="EMBL" id="MBR0795673.1"/>
    </source>
</evidence>
<comment type="caution">
    <text evidence="1">The sequence shown here is derived from an EMBL/GenBank/DDBJ whole genome shotgun (WGS) entry which is preliminary data.</text>
</comment>